<feature type="transmembrane region" description="Helical" evidence="1">
    <location>
        <begin position="67"/>
        <end position="85"/>
    </location>
</feature>
<accession>A2VA02</accession>
<evidence type="ECO:0000313" key="3">
    <source>
        <dbReference type="Proteomes" id="UP000001940"/>
    </source>
</evidence>
<protein>
    <submittedName>
        <fullName evidence="2">Uncharacterized protein</fullName>
    </submittedName>
</protein>
<name>A2VA02_CAEEL</name>
<keyword evidence="1" id="KW-1133">Transmembrane helix</keyword>
<dbReference type="EMBL" id="BX284601">
    <property type="protein sequence ID" value="CAM33509.1"/>
    <property type="molecule type" value="Genomic_DNA"/>
</dbReference>
<proteinExistence type="predicted"/>
<keyword evidence="1" id="KW-0472">Membrane</keyword>
<keyword evidence="3" id="KW-1185">Reference proteome</keyword>
<dbReference type="InParanoid" id="A2VA02"/>
<dbReference type="Proteomes" id="UP000001940">
    <property type="component" value="Chromosome I"/>
</dbReference>
<dbReference type="UCSC" id="Y26D4A.17">
    <property type="organism name" value="c. elegans"/>
</dbReference>
<dbReference type="WormBase" id="Y26D4A.17a">
    <property type="protein sequence ID" value="CE40721"/>
    <property type="gene ID" value="WBGene00045234"/>
</dbReference>
<sequence>MVFYDNYKRVALLDPMYTTEPKTPIKLEKIKFIPYFGCFEKVKKIFDKINQFYILYFSFLRFHELNHFPLIICIYLIFFFEYITFRSMTSGLLPLGVCVMLHFSSDFL</sequence>
<dbReference type="Bgee" id="WBGene00045234">
    <property type="expression patterns" value="Expressed in multicellular organism and 1 other cell type or tissue"/>
</dbReference>
<gene>
    <name evidence="2" type="ORF">CELE_Y26D4A.17</name>
    <name evidence="2 4" type="ORF">Y26D4A.17</name>
</gene>
<dbReference type="HOGENOM" id="CLU_2199328_0_0_1"/>
<evidence type="ECO:0000313" key="2">
    <source>
        <dbReference type="EMBL" id="CAM33509.1"/>
    </source>
</evidence>
<dbReference type="AlphaFoldDB" id="A2VA02"/>
<reference evidence="2 3" key="1">
    <citation type="journal article" date="1998" name="Science">
        <title>Genome sequence of the nematode C. elegans: a platform for investigating biology.</title>
        <authorList>
            <consortium name="The C. elegans sequencing consortium"/>
            <person name="Sulson J.E."/>
            <person name="Waterston R."/>
        </authorList>
    </citation>
    <scope>NUCLEOTIDE SEQUENCE [LARGE SCALE GENOMIC DNA]</scope>
    <source>
        <strain evidence="2 3">Bristol N2</strain>
    </source>
</reference>
<organism evidence="2 3">
    <name type="scientific">Caenorhabditis elegans</name>
    <dbReference type="NCBI Taxonomy" id="6239"/>
    <lineage>
        <taxon>Eukaryota</taxon>
        <taxon>Metazoa</taxon>
        <taxon>Ecdysozoa</taxon>
        <taxon>Nematoda</taxon>
        <taxon>Chromadorea</taxon>
        <taxon>Rhabditida</taxon>
        <taxon>Rhabditina</taxon>
        <taxon>Rhabditomorpha</taxon>
        <taxon>Rhabditoidea</taxon>
        <taxon>Rhabditidae</taxon>
        <taxon>Peloderinae</taxon>
        <taxon>Caenorhabditis</taxon>
    </lineage>
</organism>
<evidence type="ECO:0000313" key="4">
    <source>
        <dbReference type="WormBase" id="Y26D4A.17a"/>
    </source>
</evidence>
<evidence type="ECO:0000256" key="1">
    <source>
        <dbReference type="SAM" id="Phobius"/>
    </source>
</evidence>
<keyword evidence="1" id="KW-0812">Transmembrane</keyword>
<dbReference type="PaxDb" id="6239-Y26D4A.17a"/>
<dbReference type="AGR" id="WB:WBGene00045234"/>